<dbReference type="InParanoid" id="A0A4S2MMA8"/>
<dbReference type="AlphaFoldDB" id="A0A4S2MMA8"/>
<organism evidence="1 2">
    <name type="scientific">Ascodesmis nigricans</name>
    <dbReference type="NCBI Taxonomy" id="341454"/>
    <lineage>
        <taxon>Eukaryota</taxon>
        <taxon>Fungi</taxon>
        <taxon>Dikarya</taxon>
        <taxon>Ascomycota</taxon>
        <taxon>Pezizomycotina</taxon>
        <taxon>Pezizomycetes</taxon>
        <taxon>Pezizales</taxon>
        <taxon>Ascodesmidaceae</taxon>
        <taxon>Ascodesmis</taxon>
    </lineage>
</organism>
<dbReference type="SUPFAM" id="SSF56281">
    <property type="entry name" value="Metallo-hydrolase/oxidoreductase"/>
    <property type="match status" value="1"/>
</dbReference>
<evidence type="ECO:0008006" key="3">
    <source>
        <dbReference type="Google" id="ProtNLM"/>
    </source>
</evidence>
<reference evidence="1 2" key="1">
    <citation type="submission" date="2019-04" db="EMBL/GenBank/DDBJ databases">
        <title>Comparative genomics and transcriptomics to analyze fruiting body development in filamentous ascomycetes.</title>
        <authorList>
            <consortium name="DOE Joint Genome Institute"/>
            <person name="Lutkenhaus R."/>
            <person name="Traeger S."/>
            <person name="Breuer J."/>
            <person name="Kuo A."/>
            <person name="Lipzen A."/>
            <person name="Pangilinan J."/>
            <person name="Dilworth D."/>
            <person name="Sandor L."/>
            <person name="Poggeler S."/>
            <person name="Barry K."/>
            <person name="Grigoriev I.V."/>
            <person name="Nowrousian M."/>
        </authorList>
    </citation>
    <scope>NUCLEOTIDE SEQUENCE [LARGE SCALE GENOMIC DNA]</scope>
    <source>
        <strain evidence="1 2">CBS 389.68</strain>
    </source>
</reference>
<accession>A0A4S2MMA8</accession>
<protein>
    <recommendedName>
        <fullName evidence="3">Metallo-beta-lactamase domain-containing protein</fullName>
    </recommendedName>
</protein>
<dbReference type="InterPro" id="IPR036866">
    <property type="entry name" value="RibonucZ/Hydroxyglut_hydro"/>
</dbReference>
<dbReference type="Gene3D" id="3.60.15.10">
    <property type="entry name" value="Ribonuclease Z/Hydroxyacylglutathione hydrolase-like"/>
    <property type="match status" value="1"/>
</dbReference>
<evidence type="ECO:0000313" key="2">
    <source>
        <dbReference type="Proteomes" id="UP000298138"/>
    </source>
</evidence>
<sequence length="135" mass="14669">MPWFIKGYSSSLLVTRLGLGPPIAALTLSSLPPIDAVLLSHDHPDNLDPSVCAFLNCRLVFTTLDGARNLAPRPGVKALQPWKILDVKISGVDWKITGTPPEVLGEDKATGKPNAVRVSGDTVYLEEFARMEVEY</sequence>
<gene>
    <name evidence="1" type="ORF">EX30DRAFT_398043</name>
</gene>
<dbReference type="EMBL" id="ML220145">
    <property type="protein sequence ID" value="TGZ78133.1"/>
    <property type="molecule type" value="Genomic_DNA"/>
</dbReference>
<proteinExistence type="predicted"/>
<dbReference type="OrthoDB" id="332863at2759"/>
<dbReference type="Proteomes" id="UP000298138">
    <property type="component" value="Unassembled WGS sequence"/>
</dbReference>
<keyword evidence="2" id="KW-1185">Reference proteome</keyword>
<evidence type="ECO:0000313" key="1">
    <source>
        <dbReference type="EMBL" id="TGZ78133.1"/>
    </source>
</evidence>
<name>A0A4S2MMA8_9PEZI</name>
<dbReference type="STRING" id="341454.A0A4S2MMA8"/>